<dbReference type="InterPro" id="IPR016071">
    <property type="entry name" value="Staphylococal_nuclease_OB-fold"/>
</dbReference>
<dbReference type="Pfam" id="PF00565">
    <property type="entry name" value="SNase"/>
    <property type="match status" value="1"/>
</dbReference>
<dbReference type="EMBL" id="JAAAUQ010000247">
    <property type="protein sequence ID" value="KAF9152391.1"/>
    <property type="molecule type" value="Genomic_DNA"/>
</dbReference>
<evidence type="ECO:0000259" key="6">
    <source>
        <dbReference type="PROSITE" id="PS50830"/>
    </source>
</evidence>
<dbReference type="GO" id="GO:0016787">
    <property type="term" value="F:hydrolase activity"/>
    <property type="evidence" value="ECO:0007669"/>
    <property type="project" value="UniProtKB-KW"/>
</dbReference>
<evidence type="ECO:0000256" key="1">
    <source>
        <dbReference type="ARBA" id="ARBA00005435"/>
    </source>
</evidence>
<name>A0A9P5S1C0_9FUNG</name>
<gene>
    <name evidence="7" type="primary">LCL3</name>
    <name evidence="7" type="ORF">BG015_005326</name>
</gene>
<keyword evidence="3 7" id="KW-0255">Endonuclease</keyword>
<dbReference type="Gene3D" id="2.40.50.90">
    <property type="match status" value="1"/>
</dbReference>
<evidence type="ECO:0000256" key="3">
    <source>
        <dbReference type="ARBA" id="ARBA00022759"/>
    </source>
</evidence>
<feature type="domain" description="TNase-like" evidence="6">
    <location>
        <begin position="120"/>
        <end position="280"/>
    </location>
</feature>
<dbReference type="SMART" id="SM00318">
    <property type="entry name" value="SNc"/>
    <property type="match status" value="1"/>
</dbReference>
<dbReference type="GO" id="GO:0004519">
    <property type="term" value="F:endonuclease activity"/>
    <property type="evidence" value="ECO:0007669"/>
    <property type="project" value="UniProtKB-KW"/>
</dbReference>
<evidence type="ECO:0000256" key="4">
    <source>
        <dbReference type="ARBA" id="ARBA00022801"/>
    </source>
</evidence>
<evidence type="ECO:0000313" key="7">
    <source>
        <dbReference type="EMBL" id="KAF9152391.1"/>
    </source>
</evidence>
<keyword evidence="2" id="KW-0540">Nuclease</keyword>
<evidence type="ECO:0000256" key="2">
    <source>
        <dbReference type="ARBA" id="ARBA00022722"/>
    </source>
</evidence>
<accession>A0A9P5S1C0</accession>
<evidence type="ECO:0000313" key="8">
    <source>
        <dbReference type="Proteomes" id="UP000748756"/>
    </source>
</evidence>
<dbReference type="GO" id="GO:0005737">
    <property type="term" value="C:cytoplasm"/>
    <property type="evidence" value="ECO:0007669"/>
    <property type="project" value="TreeGrafter"/>
</dbReference>
<dbReference type="SUPFAM" id="SSF50199">
    <property type="entry name" value="Staphylococcal nuclease"/>
    <property type="match status" value="1"/>
</dbReference>
<dbReference type="Proteomes" id="UP000748756">
    <property type="component" value="Unassembled WGS sequence"/>
</dbReference>
<protein>
    <submittedName>
        <fullName evidence="7">Endonuclease lcl3</fullName>
    </submittedName>
</protein>
<proteinExistence type="inferred from homology"/>
<dbReference type="OrthoDB" id="430293at2759"/>
<dbReference type="AlphaFoldDB" id="A0A9P5S1C0"/>
<comment type="similarity">
    <text evidence="1">Belongs to the LCL3 family.</text>
</comment>
<keyword evidence="8" id="KW-1185">Reference proteome</keyword>
<organism evidence="7 8">
    <name type="scientific">Linnemannia schmuckeri</name>
    <dbReference type="NCBI Taxonomy" id="64567"/>
    <lineage>
        <taxon>Eukaryota</taxon>
        <taxon>Fungi</taxon>
        <taxon>Fungi incertae sedis</taxon>
        <taxon>Mucoromycota</taxon>
        <taxon>Mortierellomycotina</taxon>
        <taxon>Mortierellomycetes</taxon>
        <taxon>Mortierellales</taxon>
        <taxon>Mortierellaceae</taxon>
        <taxon>Linnemannia</taxon>
    </lineage>
</organism>
<comment type="caution">
    <text evidence="7">The sequence shown here is derived from an EMBL/GenBank/DDBJ whole genome shotgun (WGS) entry which is preliminary data.</text>
</comment>
<sequence length="298" mass="32881">MVWPFSSSSSSKSNEKVDTPSAAVVSALDTLEHAGEDAKGFLASTKQHFEHDIKTAAKDLDLDLPPLPPVPITIPPSLEPYLIASAVFGVATASVLFYRKNLRRIPSSAYLTPNMLKGKRTLKGKVTSVGDSDNFRLYHTPGGIWAGWGWLRHVPSGTKALKDQTLHIRLAGVDAPEGAHFGMPAQPFSAESLAWLRKELLGKTVTVQPYAKDRYERVVSMAWYPGFLPFLPKKNVSKELLKIGYGQIYRQAGSQYGGLLKEFEKIENKAKKNKIGIWSQKNMVSAADHKKQHLRGGE</sequence>
<dbReference type="PANTHER" id="PTHR12302:SF3">
    <property type="entry name" value="SERINE_THREONINE-PROTEIN KINASE 31"/>
    <property type="match status" value="1"/>
</dbReference>
<reference evidence="7" key="1">
    <citation type="journal article" date="2020" name="Fungal Divers.">
        <title>Resolving the Mortierellaceae phylogeny through synthesis of multi-gene phylogenetics and phylogenomics.</title>
        <authorList>
            <person name="Vandepol N."/>
            <person name="Liber J."/>
            <person name="Desiro A."/>
            <person name="Na H."/>
            <person name="Kennedy M."/>
            <person name="Barry K."/>
            <person name="Grigoriev I.V."/>
            <person name="Miller A.N."/>
            <person name="O'Donnell K."/>
            <person name="Stajich J.E."/>
            <person name="Bonito G."/>
        </authorList>
    </citation>
    <scope>NUCLEOTIDE SEQUENCE</scope>
    <source>
        <strain evidence="7">NRRL 6426</strain>
    </source>
</reference>
<keyword evidence="5" id="KW-0106">Calcium</keyword>
<keyword evidence="4" id="KW-0378">Hydrolase</keyword>
<evidence type="ECO:0000256" key="5">
    <source>
        <dbReference type="ARBA" id="ARBA00022837"/>
    </source>
</evidence>
<dbReference type="PANTHER" id="PTHR12302">
    <property type="entry name" value="EBNA2 BINDING PROTEIN P100"/>
    <property type="match status" value="1"/>
</dbReference>
<dbReference type="InterPro" id="IPR035437">
    <property type="entry name" value="SNase_OB-fold_sf"/>
</dbReference>
<dbReference type="PROSITE" id="PS50830">
    <property type="entry name" value="TNASE_3"/>
    <property type="match status" value="1"/>
</dbReference>